<dbReference type="EMBL" id="CP157974">
    <property type="protein sequence ID" value="XBT79828.1"/>
    <property type="molecule type" value="Genomic_DNA"/>
</dbReference>
<proteinExistence type="predicted"/>
<name>A0AAU7QUE9_9ACTN</name>
<dbReference type="AlphaFoldDB" id="A0AAU7QUE9"/>
<accession>A0AAU7QUE9</accession>
<reference evidence="2" key="1">
    <citation type="submission" date="2024-06" db="EMBL/GenBank/DDBJ databases">
        <title>Micromonospora sp. strain HUAS YX12 genome sequences.</title>
        <authorList>
            <person name="Mo P."/>
        </authorList>
    </citation>
    <scope>NUCLEOTIDE SEQUENCE</scope>
    <source>
        <strain evidence="2">HUAS YX12</strain>
    </source>
</reference>
<sequence length="244" mass="25958">MAALPNLTPHGAARPNPSQDDAPKHHGDAVLLGGDVPIAVWRLDDRDDNGPALTPGGRLASRLAQRLVLVYTRRGDAVVDFDSDPQLEHASAHTSRSYLSITNPREVADLDALTDPVSLVILRWPPRQTTRTPVSIADLFAACRLIMTADTCAIVAVSSAAPGEPGTTYAERLGELLPAARAVGLTHILHIVAVTAPGDADGDEFLYYATRADAEAARQGWPAGDNAPSYSADLLVFTNRSRDD</sequence>
<feature type="region of interest" description="Disordered" evidence="1">
    <location>
        <begin position="1"/>
        <end position="29"/>
    </location>
</feature>
<protein>
    <submittedName>
        <fullName evidence="2">Uncharacterized protein</fullName>
    </submittedName>
</protein>
<gene>
    <name evidence="2" type="ORF">ABIH81_19440</name>
</gene>
<dbReference type="RefSeq" id="WP_349876313.1">
    <property type="nucleotide sequence ID" value="NZ_CP157974.1"/>
</dbReference>
<organism evidence="2">
    <name type="scientific">Micromonospora sp. HUAS YX12</name>
    <dbReference type="NCBI Taxonomy" id="3156396"/>
    <lineage>
        <taxon>Bacteria</taxon>
        <taxon>Bacillati</taxon>
        <taxon>Actinomycetota</taxon>
        <taxon>Actinomycetes</taxon>
        <taxon>Micromonosporales</taxon>
        <taxon>Micromonosporaceae</taxon>
        <taxon>Micromonospora</taxon>
    </lineage>
</organism>
<evidence type="ECO:0000256" key="1">
    <source>
        <dbReference type="SAM" id="MobiDB-lite"/>
    </source>
</evidence>
<evidence type="ECO:0000313" key="2">
    <source>
        <dbReference type="EMBL" id="XBT79828.1"/>
    </source>
</evidence>